<keyword evidence="2" id="KW-1185">Reference proteome</keyword>
<evidence type="ECO:0000313" key="2">
    <source>
        <dbReference type="Proteomes" id="UP000267027"/>
    </source>
</evidence>
<dbReference type="AlphaFoldDB" id="A0A0R3PYP0"/>
<dbReference type="GO" id="GO:0008168">
    <property type="term" value="F:methyltransferase activity"/>
    <property type="evidence" value="ECO:0007669"/>
    <property type="project" value="TreeGrafter"/>
</dbReference>
<protein>
    <submittedName>
        <fullName evidence="3">VHL domain-containing protein</fullName>
    </submittedName>
</protein>
<accession>A0A0R3PYP0</accession>
<sequence length="150" mass="17082">MDPPWENRSVKRQKSYVMDDSVLSQIEMDSLAPNGLVVVWITNRKGYVVNCLWLRISNGEPVCSFSEFHKVPYERFVLASRPQSVSRYTSVSTLDGKFHFTLPIFRCLELFARSLLPNTVSVGFEPLLLQSSSCLVTREAKVPQLKKPLS</sequence>
<dbReference type="WBParaSite" id="ACOC_0001156801-mRNA-1">
    <property type="protein sequence ID" value="ACOC_0001156801-mRNA-1"/>
    <property type="gene ID" value="ACOC_0001156801"/>
</dbReference>
<dbReference type="STRING" id="334426.A0A0R3PYP0"/>
<dbReference type="InterPro" id="IPR007757">
    <property type="entry name" value="MT-A70-like"/>
</dbReference>
<name>A0A0R3PYP0_ANGCS</name>
<dbReference type="Proteomes" id="UP000267027">
    <property type="component" value="Unassembled WGS sequence"/>
</dbReference>
<dbReference type="PANTHER" id="PTHR12829">
    <property type="entry name" value="N6-ADENOSINE-METHYLTRANSFERASE"/>
    <property type="match status" value="1"/>
</dbReference>
<organism evidence="3">
    <name type="scientific">Angiostrongylus costaricensis</name>
    <name type="common">Nematode worm</name>
    <dbReference type="NCBI Taxonomy" id="334426"/>
    <lineage>
        <taxon>Eukaryota</taxon>
        <taxon>Metazoa</taxon>
        <taxon>Ecdysozoa</taxon>
        <taxon>Nematoda</taxon>
        <taxon>Chromadorea</taxon>
        <taxon>Rhabditida</taxon>
        <taxon>Rhabditina</taxon>
        <taxon>Rhabditomorpha</taxon>
        <taxon>Strongyloidea</taxon>
        <taxon>Metastrongylidae</taxon>
        <taxon>Angiostrongylus</taxon>
    </lineage>
</organism>
<dbReference type="PANTHER" id="PTHR12829:SF4">
    <property type="entry name" value="N(6)-ADENINE-SPECIFIC METHYLTRANSFERASE METTL4"/>
    <property type="match status" value="1"/>
</dbReference>
<dbReference type="OrthoDB" id="61116at2759"/>
<reference evidence="3" key="1">
    <citation type="submission" date="2017-02" db="UniProtKB">
        <authorList>
            <consortium name="WormBaseParasite"/>
        </authorList>
    </citation>
    <scope>IDENTIFICATION</scope>
</reference>
<dbReference type="Pfam" id="PF05063">
    <property type="entry name" value="MT-A70"/>
    <property type="match status" value="1"/>
</dbReference>
<evidence type="ECO:0000313" key="1">
    <source>
        <dbReference type="EMBL" id="VDM63154.1"/>
    </source>
</evidence>
<gene>
    <name evidence="1" type="ORF">ACOC_LOCUS11569</name>
</gene>
<dbReference type="GO" id="GO:0005634">
    <property type="term" value="C:nucleus"/>
    <property type="evidence" value="ECO:0007669"/>
    <property type="project" value="TreeGrafter"/>
</dbReference>
<proteinExistence type="predicted"/>
<reference evidence="1 2" key="2">
    <citation type="submission" date="2018-11" db="EMBL/GenBank/DDBJ databases">
        <authorList>
            <consortium name="Pathogen Informatics"/>
        </authorList>
    </citation>
    <scope>NUCLEOTIDE SEQUENCE [LARGE SCALE GENOMIC DNA]</scope>
    <source>
        <strain evidence="1 2">Costa Rica</strain>
    </source>
</reference>
<evidence type="ECO:0000313" key="3">
    <source>
        <dbReference type="WBParaSite" id="ACOC_0001156801-mRNA-1"/>
    </source>
</evidence>
<dbReference type="EMBL" id="UYYA01004728">
    <property type="protein sequence ID" value="VDM63154.1"/>
    <property type="molecule type" value="Genomic_DNA"/>
</dbReference>